<organism evidence="2 3">
    <name type="scientific">Hydnum rufescens UP504</name>
    <dbReference type="NCBI Taxonomy" id="1448309"/>
    <lineage>
        <taxon>Eukaryota</taxon>
        <taxon>Fungi</taxon>
        <taxon>Dikarya</taxon>
        <taxon>Basidiomycota</taxon>
        <taxon>Agaricomycotina</taxon>
        <taxon>Agaricomycetes</taxon>
        <taxon>Cantharellales</taxon>
        <taxon>Hydnaceae</taxon>
        <taxon>Hydnum</taxon>
    </lineage>
</organism>
<sequence length="340" mass="37089">MLLDRVTFGQYEKNEIAIRSRLAASIGPMISEKRYPPGHTSNASACYFCCRVVGRSHRTQQELTTRVSECTAELPLRPGSAITQPAYDGTNIMACQQRDRSLSDYVLRFSTPTASKLRAAIRLETNNAYDPDLAYATPAACNHPLIWPGIAAPTRGTRHARMSAKVKSMRQSTFRTGQKEKKKWIAKPLPPPNTSHISRNGTTSRNEPLSMEARIRANIEPNGQLFPTTVARPTLPLQPLPEGVLGAVEGPASPNIYNVGFKSRPPRPESDAGPAGWFQSQRYLPLSVGATGQRARKVWRSEASRIRIGAGDGFDAPIIGNPGSGFGGPPGLPQLCRILH</sequence>
<dbReference type="AlphaFoldDB" id="A0A9P6AQ59"/>
<dbReference type="Proteomes" id="UP000886523">
    <property type="component" value="Unassembled WGS sequence"/>
</dbReference>
<keyword evidence="3" id="KW-1185">Reference proteome</keyword>
<feature type="compositionally biased region" description="Polar residues" evidence="1">
    <location>
        <begin position="194"/>
        <end position="206"/>
    </location>
</feature>
<dbReference type="EMBL" id="MU129032">
    <property type="protein sequence ID" value="KAF9509594.1"/>
    <property type="molecule type" value="Genomic_DNA"/>
</dbReference>
<gene>
    <name evidence="2" type="ORF">BS47DRAFT_1384321</name>
</gene>
<comment type="caution">
    <text evidence="2">The sequence shown here is derived from an EMBL/GenBank/DDBJ whole genome shotgun (WGS) entry which is preliminary data.</text>
</comment>
<name>A0A9P6AQ59_9AGAM</name>
<feature type="region of interest" description="Disordered" evidence="1">
    <location>
        <begin position="166"/>
        <end position="206"/>
    </location>
</feature>
<reference evidence="2" key="1">
    <citation type="journal article" date="2020" name="Nat. Commun.">
        <title>Large-scale genome sequencing of mycorrhizal fungi provides insights into the early evolution of symbiotic traits.</title>
        <authorList>
            <person name="Miyauchi S."/>
            <person name="Kiss E."/>
            <person name="Kuo A."/>
            <person name="Drula E."/>
            <person name="Kohler A."/>
            <person name="Sanchez-Garcia M."/>
            <person name="Morin E."/>
            <person name="Andreopoulos B."/>
            <person name="Barry K.W."/>
            <person name="Bonito G."/>
            <person name="Buee M."/>
            <person name="Carver A."/>
            <person name="Chen C."/>
            <person name="Cichocki N."/>
            <person name="Clum A."/>
            <person name="Culley D."/>
            <person name="Crous P.W."/>
            <person name="Fauchery L."/>
            <person name="Girlanda M."/>
            <person name="Hayes R.D."/>
            <person name="Keri Z."/>
            <person name="LaButti K."/>
            <person name="Lipzen A."/>
            <person name="Lombard V."/>
            <person name="Magnuson J."/>
            <person name="Maillard F."/>
            <person name="Murat C."/>
            <person name="Nolan M."/>
            <person name="Ohm R.A."/>
            <person name="Pangilinan J."/>
            <person name="Pereira M.F."/>
            <person name="Perotto S."/>
            <person name="Peter M."/>
            <person name="Pfister S."/>
            <person name="Riley R."/>
            <person name="Sitrit Y."/>
            <person name="Stielow J.B."/>
            <person name="Szollosi G."/>
            <person name="Zifcakova L."/>
            <person name="Stursova M."/>
            <person name="Spatafora J.W."/>
            <person name="Tedersoo L."/>
            <person name="Vaario L.M."/>
            <person name="Yamada A."/>
            <person name="Yan M."/>
            <person name="Wang P."/>
            <person name="Xu J."/>
            <person name="Bruns T."/>
            <person name="Baldrian P."/>
            <person name="Vilgalys R."/>
            <person name="Dunand C."/>
            <person name="Henrissat B."/>
            <person name="Grigoriev I.V."/>
            <person name="Hibbett D."/>
            <person name="Nagy L.G."/>
            <person name="Martin F.M."/>
        </authorList>
    </citation>
    <scope>NUCLEOTIDE SEQUENCE</scope>
    <source>
        <strain evidence="2">UP504</strain>
    </source>
</reference>
<evidence type="ECO:0000313" key="2">
    <source>
        <dbReference type="EMBL" id="KAF9509594.1"/>
    </source>
</evidence>
<evidence type="ECO:0000313" key="3">
    <source>
        <dbReference type="Proteomes" id="UP000886523"/>
    </source>
</evidence>
<evidence type="ECO:0000256" key="1">
    <source>
        <dbReference type="SAM" id="MobiDB-lite"/>
    </source>
</evidence>
<accession>A0A9P6AQ59</accession>
<proteinExistence type="predicted"/>
<protein>
    <submittedName>
        <fullName evidence="2">Uncharacterized protein</fullName>
    </submittedName>
</protein>